<accession>A0A7V9Z7L0</accession>
<protein>
    <submittedName>
        <fullName evidence="1">Uncharacterized protein</fullName>
    </submittedName>
</protein>
<name>A0A7V9Z7L0_9BACL</name>
<dbReference type="EMBL" id="JACDUT010000006">
    <property type="protein sequence ID" value="MBA2875524.1"/>
    <property type="molecule type" value="Genomic_DNA"/>
</dbReference>
<reference evidence="1 2" key="1">
    <citation type="submission" date="2020-07" db="EMBL/GenBank/DDBJ databases">
        <title>Genomic Encyclopedia of Type Strains, Phase IV (KMG-IV): sequencing the most valuable type-strain genomes for metagenomic binning, comparative biology and taxonomic classification.</title>
        <authorList>
            <person name="Goeker M."/>
        </authorList>
    </citation>
    <scope>NUCLEOTIDE SEQUENCE [LARGE SCALE GENOMIC DNA]</scope>
    <source>
        <strain evidence="1 2">DSM 15730</strain>
    </source>
</reference>
<keyword evidence="2" id="KW-1185">Reference proteome</keyword>
<evidence type="ECO:0000313" key="1">
    <source>
        <dbReference type="EMBL" id="MBA2875524.1"/>
    </source>
</evidence>
<evidence type="ECO:0000313" key="2">
    <source>
        <dbReference type="Proteomes" id="UP000523087"/>
    </source>
</evidence>
<gene>
    <name evidence="1" type="ORF">HNR31_002312</name>
</gene>
<dbReference type="AlphaFoldDB" id="A0A7V9Z7L0"/>
<sequence>MEHETTDMTQLLEIINAKGDAGELEQIVHPYVQLICNDELFWKELRVIAEDSAKDNEEEGNNDGSHAR</sequence>
<organism evidence="1 2">
    <name type="scientific">Thermaerobacillus caldiproteolyticus</name>
    <dbReference type="NCBI Taxonomy" id="247480"/>
    <lineage>
        <taxon>Bacteria</taxon>
        <taxon>Bacillati</taxon>
        <taxon>Bacillota</taxon>
        <taxon>Bacilli</taxon>
        <taxon>Bacillales</taxon>
        <taxon>Anoxybacillaceae</taxon>
        <taxon>Thermaerobacillus</taxon>
    </lineage>
</organism>
<comment type="caution">
    <text evidence="1">The sequence shown here is derived from an EMBL/GenBank/DDBJ whole genome shotgun (WGS) entry which is preliminary data.</text>
</comment>
<proteinExistence type="predicted"/>
<dbReference type="Proteomes" id="UP000523087">
    <property type="component" value="Unassembled WGS sequence"/>
</dbReference>
<dbReference type="RefSeq" id="WP_181556315.1">
    <property type="nucleotide sequence ID" value="NZ_JACDUT010000006.1"/>
</dbReference>